<dbReference type="OrthoDB" id="2112066at2759"/>
<keyword evidence="2" id="KW-1185">Reference proteome</keyword>
<protein>
    <submittedName>
        <fullName evidence="1">Uncharacterized protein</fullName>
    </submittedName>
</protein>
<sequence>MIDEYAPSSPQLSTSVPPSTPLFPFDNPLLALTQHQPSQPPLPPKLLPNLQAITQNTALLISGDFNISATSPEYSQIQQLLGPSAVIKDYMAEFGETVCGDGRNRLVRAGSVLGRVDYMVGGLSMTVPVLGSGGMDDGIVKFLDLELVEGRVLKLRGERK</sequence>
<comment type="caution">
    <text evidence="1">The sequence shown here is derived from an EMBL/GenBank/DDBJ whole genome shotgun (WGS) entry which is preliminary data.</text>
</comment>
<proteinExistence type="predicted"/>
<reference evidence="1 2" key="1">
    <citation type="submission" date="2016-07" db="EMBL/GenBank/DDBJ databases">
        <title>Pervasive Adenine N6-methylation of Active Genes in Fungi.</title>
        <authorList>
            <consortium name="DOE Joint Genome Institute"/>
            <person name="Mondo S.J."/>
            <person name="Dannebaum R.O."/>
            <person name="Kuo R.C."/>
            <person name="Labutti K."/>
            <person name="Haridas S."/>
            <person name="Kuo A."/>
            <person name="Salamov A."/>
            <person name="Ahrendt S.R."/>
            <person name="Lipzen A."/>
            <person name="Sullivan W."/>
            <person name="Andreopoulos W.B."/>
            <person name="Clum A."/>
            <person name="Lindquist E."/>
            <person name="Daum C."/>
            <person name="Ramamoorthy G.K."/>
            <person name="Gryganskyi A."/>
            <person name="Culley D."/>
            <person name="Magnuson J.K."/>
            <person name="James T.Y."/>
            <person name="O'Malley M.A."/>
            <person name="Stajich J.E."/>
            <person name="Spatafora J.W."/>
            <person name="Visel A."/>
            <person name="Grigoriev I.V."/>
        </authorList>
    </citation>
    <scope>NUCLEOTIDE SEQUENCE [LARGE SCALE GENOMIC DNA]</scope>
    <source>
        <strain evidence="1 2">JEL800</strain>
    </source>
</reference>
<name>A0A1Y2CTM4_9FUNG</name>
<accession>A0A1Y2CTM4</accession>
<evidence type="ECO:0000313" key="2">
    <source>
        <dbReference type="Proteomes" id="UP000193642"/>
    </source>
</evidence>
<gene>
    <name evidence="1" type="ORF">BCR33DRAFT_528405</name>
</gene>
<organism evidence="1 2">
    <name type="scientific">Rhizoclosmatium globosum</name>
    <dbReference type="NCBI Taxonomy" id="329046"/>
    <lineage>
        <taxon>Eukaryota</taxon>
        <taxon>Fungi</taxon>
        <taxon>Fungi incertae sedis</taxon>
        <taxon>Chytridiomycota</taxon>
        <taxon>Chytridiomycota incertae sedis</taxon>
        <taxon>Chytridiomycetes</taxon>
        <taxon>Chytridiales</taxon>
        <taxon>Chytriomycetaceae</taxon>
        <taxon>Rhizoclosmatium</taxon>
    </lineage>
</organism>
<dbReference type="Proteomes" id="UP000193642">
    <property type="component" value="Unassembled WGS sequence"/>
</dbReference>
<dbReference type="EMBL" id="MCGO01000007">
    <property type="protein sequence ID" value="ORY50389.1"/>
    <property type="molecule type" value="Genomic_DNA"/>
</dbReference>
<evidence type="ECO:0000313" key="1">
    <source>
        <dbReference type="EMBL" id="ORY50389.1"/>
    </source>
</evidence>
<dbReference type="AlphaFoldDB" id="A0A1Y2CTM4"/>